<feature type="transmembrane region" description="Helical" evidence="7">
    <location>
        <begin position="496"/>
        <end position="517"/>
    </location>
</feature>
<evidence type="ECO:0000313" key="9">
    <source>
        <dbReference type="EMBL" id="KAH7353909.1"/>
    </source>
</evidence>
<keyword evidence="10" id="KW-1185">Reference proteome</keyword>
<dbReference type="GO" id="GO:0005886">
    <property type="term" value="C:plasma membrane"/>
    <property type="evidence" value="ECO:0007669"/>
    <property type="project" value="TreeGrafter"/>
</dbReference>
<accession>A0A8K0TEK0</accession>
<feature type="transmembrane region" description="Helical" evidence="7">
    <location>
        <begin position="565"/>
        <end position="587"/>
    </location>
</feature>
<feature type="transmembrane region" description="Helical" evidence="7">
    <location>
        <begin position="401"/>
        <end position="421"/>
    </location>
</feature>
<comment type="subcellular location">
    <subcellularLocation>
        <location evidence="1">Membrane</location>
        <topology evidence="1">Multi-pass membrane protein</topology>
    </subcellularLocation>
</comment>
<evidence type="ECO:0000256" key="4">
    <source>
        <dbReference type="ARBA" id="ARBA00022989"/>
    </source>
</evidence>
<feature type="transmembrane region" description="Helical" evidence="7">
    <location>
        <begin position="162"/>
        <end position="185"/>
    </location>
</feature>
<feature type="transmembrane region" description="Helical" evidence="7">
    <location>
        <begin position="197"/>
        <end position="224"/>
    </location>
</feature>
<evidence type="ECO:0000256" key="2">
    <source>
        <dbReference type="ARBA" id="ARBA00022448"/>
    </source>
</evidence>
<feature type="transmembrane region" description="Helical" evidence="7">
    <location>
        <begin position="129"/>
        <end position="150"/>
    </location>
</feature>
<evidence type="ECO:0000313" key="10">
    <source>
        <dbReference type="Proteomes" id="UP000813385"/>
    </source>
</evidence>
<evidence type="ECO:0000256" key="7">
    <source>
        <dbReference type="SAM" id="Phobius"/>
    </source>
</evidence>
<keyword evidence="4 7" id="KW-1133">Transmembrane helix</keyword>
<protein>
    <submittedName>
        <fullName evidence="9">Major facilitator superfamily transporter</fullName>
    </submittedName>
</protein>
<sequence>MEGWREVQSNVYKAAGAGLRIITVDPEFDPDQHHEDASLQTRSSTRTSKNDANLILKTTDEPTLRALEASEARTTWRTSNPFDDINTVTPHIHTPQDPFQDSFTIEQDPISAPVEAEQEYHIFNRRQKWLVILIIGGAGLFSGLSSNIYFPALQAIANDLKVSLGTVSLTITSYLIIQGITPIFWGTLSDTLGRRPIYLASFTVYIIANIGLSFSPNFAALFILRGLQSAGSASTVSMGNGVIQDISPLAERAAFISFYQAIRNFSIAIGPVLGGLLSNFFGFRSIFIFLLVLSSVAIMMILFFLPETLRSIAGNGSLRLRGIYSPLIYKITKEPKYWVEPEEAIVRPKLTAASFVEPFKLLAQRDIFASLLFGGVVYAIWSMVTASTTGLFKARFGLNDLLIGLAFLPNGFGTIVGSAIIGKLMTRDFRATEAAYKAARNMPGTSKISAKKVPNDFPIEKARLKNLPWVSAVFIGSTAAYGFSLASPQLTSLPGWIAIPLILQFLIAAASNAIFALNQTLVSDLCPGRGASSTAINNLVRCGVGAIGVALIEGMLVILGPGPTFLGLALITVIFSPLSTVNWYWGVELRSRRANRQARLEEEKKKKMGAGLV</sequence>
<feature type="domain" description="Major facilitator superfamily (MFS) profile" evidence="8">
    <location>
        <begin position="131"/>
        <end position="594"/>
    </location>
</feature>
<dbReference type="SUPFAM" id="SSF103473">
    <property type="entry name" value="MFS general substrate transporter"/>
    <property type="match status" value="1"/>
</dbReference>
<evidence type="ECO:0000256" key="5">
    <source>
        <dbReference type="ARBA" id="ARBA00023136"/>
    </source>
</evidence>
<organism evidence="9 10">
    <name type="scientific">Plectosphaerella cucumerina</name>
    <dbReference type="NCBI Taxonomy" id="40658"/>
    <lineage>
        <taxon>Eukaryota</taxon>
        <taxon>Fungi</taxon>
        <taxon>Dikarya</taxon>
        <taxon>Ascomycota</taxon>
        <taxon>Pezizomycotina</taxon>
        <taxon>Sordariomycetes</taxon>
        <taxon>Hypocreomycetidae</taxon>
        <taxon>Glomerellales</taxon>
        <taxon>Plectosphaerellaceae</taxon>
        <taxon>Plectosphaerella</taxon>
    </lineage>
</organism>
<keyword evidence="3 7" id="KW-0812">Transmembrane</keyword>
<dbReference type="PANTHER" id="PTHR23502:SF26">
    <property type="entry name" value="MAJOR FACILITATOR SUPERFAMILY (MFS) PROFILE DOMAIN-CONTAINING PROTEIN"/>
    <property type="match status" value="1"/>
</dbReference>
<dbReference type="FunFam" id="1.20.1250.20:FF:000172">
    <property type="entry name" value="MFS multidrug resistance transporter"/>
    <property type="match status" value="1"/>
</dbReference>
<proteinExistence type="predicted"/>
<feature type="transmembrane region" description="Helical" evidence="7">
    <location>
        <begin position="538"/>
        <end position="559"/>
    </location>
</feature>
<feature type="transmembrane region" description="Helical" evidence="7">
    <location>
        <begin position="467"/>
        <end position="484"/>
    </location>
</feature>
<dbReference type="Gene3D" id="1.20.1250.20">
    <property type="entry name" value="MFS general substrate transporter like domains"/>
    <property type="match status" value="1"/>
</dbReference>
<evidence type="ECO:0000256" key="1">
    <source>
        <dbReference type="ARBA" id="ARBA00004141"/>
    </source>
</evidence>
<keyword evidence="2" id="KW-0813">Transport</keyword>
<dbReference type="PROSITE" id="PS50850">
    <property type="entry name" value="MFS"/>
    <property type="match status" value="1"/>
</dbReference>
<dbReference type="GO" id="GO:0022857">
    <property type="term" value="F:transmembrane transporter activity"/>
    <property type="evidence" value="ECO:0007669"/>
    <property type="project" value="InterPro"/>
</dbReference>
<dbReference type="InterPro" id="IPR020846">
    <property type="entry name" value="MFS_dom"/>
</dbReference>
<dbReference type="InterPro" id="IPR011701">
    <property type="entry name" value="MFS"/>
</dbReference>
<gene>
    <name evidence="9" type="ORF">B0T11DRAFT_231212</name>
</gene>
<feature type="transmembrane region" description="Helical" evidence="7">
    <location>
        <begin position="367"/>
        <end position="389"/>
    </location>
</feature>
<evidence type="ECO:0000256" key="6">
    <source>
        <dbReference type="SAM" id="MobiDB-lite"/>
    </source>
</evidence>
<dbReference type="OrthoDB" id="440553at2759"/>
<dbReference type="PANTHER" id="PTHR23502">
    <property type="entry name" value="MAJOR FACILITATOR SUPERFAMILY"/>
    <property type="match status" value="1"/>
</dbReference>
<name>A0A8K0TEK0_9PEZI</name>
<dbReference type="EMBL" id="JAGPXD010000005">
    <property type="protein sequence ID" value="KAH7353909.1"/>
    <property type="molecule type" value="Genomic_DNA"/>
</dbReference>
<feature type="transmembrane region" description="Helical" evidence="7">
    <location>
        <begin position="286"/>
        <end position="305"/>
    </location>
</feature>
<dbReference type="InterPro" id="IPR036259">
    <property type="entry name" value="MFS_trans_sf"/>
</dbReference>
<evidence type="ECO:0000259" key="8">
    <source>
        <dbReference type="PROSITE" id="PS50850"/>
    </source>
</evidence>
<dbReference type="AlphaFoldDB" id="A0A8K0TEK0"/>
<comment type="caution">
    <text evidence="9">The sequence shown here is derived from an EMBL/GenBank/DDBJ whole genome shotgun (WGS) entry which is preliminary data.</text>
</comment>
<evidence type="ECO:0000256" key="3">
    <source>
        <dbReference type="ARBA" id="ARBA00022692"/>
    </source>
</evidence>
<feature type="region of interest" description="Disordered" evidence="6">
    <location>
        <begin position="27"/>
        <end position="50"/>
    </location>
</feature>
<keyword evidence="5 7" id="KW-0472">Membrane</keyword>
<dbReference type="Pfam" id="PF07690">
    <property type="entry name" value="MFS_1"/>
    <property type="match status" value="1"/>
</dbReference>
<reference evidence="9" key="1">
    <citation type="journal article" date="2021" name="Nat. Commun.">
        <title>Genetic determinants of endophytism in the Arabidopsis root mycobiome.</title>
        <authorList>
            <person name="Mesny F."/>
            <person name="Miyauchi S."/>
            <person name="Thiergart T."/>
            <person name="Pickel B."/>
            <person name="Atanasova L."/>
            <person name="Karlsson M."/>
            <person name="Huettel B."/>
            <person name="Barry K.W."/>
            <person name="Haridas S."/>
            <person name="Chen C."/>
            <person name="Bauer D."/>
            <person name="Andreopoulos W."/>
            <person name="Pangilinan J."/>
            <person name="LaButti K."/>
            <person name="Riley R."/>
            <person name="Lipzen A."/>
            <person name="Clum A."/>
            <person name="Drula E."/>
            <person name="Henrissat B."/>
            <person name="Kohler A."/>
            <person name="Grigoriev I.V."/>
            <person name="Martin F.M."/>
            <person name="Hacquard S."/>
        </authorList>
    </citation>
    <scope>NUCLEOTIDE SEQUENCE</scope>
    <source>
        <strain evidence="9">MPI-CAGE-AT-0016</strain>
    </source>
</reference>
<feature type="compositionally biased region" description="Polar residues" evidence="6">
    <location>
        <begin position="38"/>
        <end position="50"/>
    </location>
</feature>
<dbReference type="Proteomes" id="UP000813385">
    <property type="component" value="Unassembled WGS sequence"/>
</dbReference>